<dbReference type="Proteomes" id="UP000767854">
    <property type="component" value="Unassembled WGS sequence"/>
</dbReference>
<comment type="caution">
    <text evidence="2">The sequence shown here is derived from an EMBL/GenBank/DDBJ whole genome shotgun (WGS) entry which is preliminary data.</text>
</comment>
<sequence length="235" mass="26617">MKISYDLHIHSCLSPCGSDDMTPNNIMNMAWIKGLDVVAITDHNSGKNVSACVGIGNDLGVLVLPGMEVQTREEVHVLCYFPHVKNLETFETELDLYRMQIPNRPDRFGNQWIMNDKDEVVGEMPLALILSIDLSIDDLYALVERYEGIMIPAHVNKDSNSILYNLGFIPPHLAFTTLEVMKNKEISDVLKNNFAYIYNSDAHYLEDISEPENFLEVESKTIGSVIKALKRKELK</sequence>
<feature type="domain" description="Polymerase/histidinol phosphatase N-terminal" evidence="1">
    <location>
        <begin position="5"/>
        <end position="73"/>
    </location>
</feature>
<dbReference type="InterPro" id="IPR016195">
    <property type="entry name" value="Pol/histidinol_Pase-like"/>
</dbReference>
<dbReference type="InterPro" id="IPR003141">
    <property type="entry name" value="Pol/His_phosphatase_N"/>
</dbReference>
<evidence type="ECO:0000313" key="2">
    <source>
        <dbReference type="EMBL" id="MBM7561953.1"/>
    </source>
</evidence>
<evidence type="ECO:0000313" key="3">
    <source>
        <dbReference type="Proteomes" id="UP000767854"/>
    </source>
</evidence>
<dbReference type="Gene3D" id="3.20.20.140">
    <property type="entry name" value="Metal-dependent hydrolases"/>
    <property type="match status" value="1"/>
</dbReference>
<dbReference type="RefSeq" id="WP_207754701.1">
    <property type="nucleotide sequence ID" value="NZ_JAFBDT010000010.1"/>
</dbReference>
<accession>A0ABS2MRA5</accession>
<name>A0ABS2MRA5_9FIRM</name>
<dbReference type="InterPro" id="IPR052018">
    <property type="entry name" value="PHP_domain"/>
</dbReference>
<organism evidence="2 3">
    <name type="scientific">Fusibacter tunisiensis</name>
    <dbReference type="NCBI Taxonomy" id="1008308"/>
    <lineage>
        <taxon>Bacteria</taxon>
        <taxon>Bacillati</taxon>
        <taxon>Bacillota</taxon>
        <taxon>Clostridia</taxon>
        <taxon>Eubacteriales</taxon>
        <taxon>Eubacteriales Family XII. Incertae Sedis</taxon>
        <taxon>Fusibacter</taxon>
    </lineage>
</organism>
<dbReference type="PANTHER" id="PTHR42924">
    <property type="entry name" value="EXONUCLEASE"/>
    <property type="match status" value="1"/>
</dbReference>
<dbReference type="PANTHER" id="PTHR42924:SF3">
    <property type="entry name" value="POLYMERASE_HISTIDINOL PHOSPHATASE N-TERMINAL DOMAIN-CONTAINING PROTEIN"/>
    <property type="match status" value="1"/>
</dbReference>
<keyword evidence="3" id="KW-1185">Reference proteome</keyword>
<proteinExistence type="predicted"/>
<protein>
    <submittedName>
        <fullName evidence="2">PHP family Zn ribbon phosphoesterase</fullName>
    </submittedName>
</protein>
<dbReference type="SMART" id="SM00481">
    <property type="entry name" value="POLIIIAc"/>
    <property type="match status" value="1"/>
</dbReference>
<dbReference type="CDD" id="cd07432">
    <property type="entry name" value="PHP_HisPPase"/>
    <property type="match status" value="1"/>
</dbReference>
<evidence type="ECO:0000259" key="1">
    <source>
        <dbReference type="SMART" id="SM00481"/>
    </source>
</evidence>
<gene>
    <name evidence="2" type="ORF">JOC49_001496</name>
</gene>
<reference evidence="2 3" key="1">
    <citation type="submission" date="2021-01" db="EMBL/GenBank/DDBJ databases">
        <title>Genomic Encyclopedia of Type Strains, Phase IV (KMG-IV): sequencing the most valuable type-strain genomes for metagenomic binning, comparative biology and taxonomic classification.</title>
        <authorList>
            <person name="Goeker M."/>
        </authorList>
    </citation>
    <scope>NUCLEOTIDE SEQUENCE [LARGE SCALE GENOMIC DNA]</scope>
    <source>
        <strain evidence="2 3">DSM 24436</strain>
    </source>
</reference>
<dbReference type="SUPFAM" id="SSF89550">
    <property type="entry name" value="PHP domain-like"/>
    <property type="match status" value="1"/>
</dbReference>
<dbReference type="EMBL" id="JAFBDT010000010">
    <property type="protein sequence ID" value="MBM7561953.1"/>
    <property type="molecule type" value="Genomic_DNA"/>
</dbReference>